<proteinExistence type="inferred from homology"/>
<protein>
    <submittedName>
        <fullName evidence="3">Tripartite tricarboxylate transporter substrate binding protein</fullName>
    </submittedName>
</protein>
<reference evidence="3 4" key="1">
    <citation type="submission" date="2020-04" db="EMBL/GenBank/DDBJ databases">
        <title>Ramlibacter sp. G-1-2-2 isolated from soil.</title>
        <authorList>
            <person name="Dahal R.H."/>
        </authorList>
    </citation>
    <scope>NUCLEOTIDE SEQUENCE [LARGE SCALE GENOMIC DNA]</scope>
    <source>
        <strain evidence="3 4">G-1-2-2</strain>
    </source>
</reference>
<dbReference type="EMBL" id="JABBFX010000004">
    <property type="protein sequence ID" value="NML48303.1"/>
    <property type="molecule type" value="Genomic_DNA"/>
</dbReference>
<sequence length="319" mass="33222">MNKILLALAATLLPLAVMAQAYPSRPVTLVVPFPPGGGTDTGARLIAQALSTRWGQPVVIDNRGGAGGIVGADIVARAKPDGYTLLMGNVGTQAINPPLYGKLPYNPEKAFAPISLVADLPIVLVTYPGFKATNVKDLVALGKAEPNKYTFASSGTGNSTHLAAEIFMAASGAKFLHVPYKGGGLANTDVIAGHVDMQFTSIFGSTGFISSGKFRPLAVSSETRSPALPNVPTLAEEGVKNAEMGSWLGVLAPAGTPQPVIDKIAADIREVVNSKEVRDTMIAQGATPRTSTPAEFAAVIAQDLQRFTALVRKLNIHAE</sequence>
<feature type="signal peptide" evidence="2">
    <location>
        <begin position="1"/>
        <end position="21"/>
    </location>
</feature>
<evidence type="ECO:0000313" key="3">
    <source>
        <dbReference type="EMBL" id="NML48303.1"/>
    </source>
</evidence>
<dbReference type="Pfam" id="PF03401">
    <property type="entry name" value="TctC"/>
    <property type="match status" value="1"/>
</dbReference>
<feature type="chain" id="PRO_5032861473" evidence="2">
    <location>
        <begin position="22"/>
        <end position="319"/>
    </location>
</feature>
<dbReference type="InterPro" id="IPR005064">
    <property type="entry name" value="BUG"/>
</dbReference>
<gene>
    <name evidence="3" type="ORF">HHL11_31430</name>
</gene>
<dbReference type="RefSeq" id="WP_169422331.1">
    <property type="nucleotide sequence ID" value="NZ_JABBFX010000004.1"/>
</dbReference>
<comment type="similarity">
    <text evidence="1">Belongs to the UPF0065 (bug) family.</text>
</comment>
<organism evidence="3 4">
    <name type="scientific">Ramlibacter agri</name>
    <dbReference type="NCBI Taxonomy" id="2728837"/>
    <lineage>
        <taxon>Bacteria</taxon>
        <taxon>Pseudomonadati</taxon>
        <taxon>Pseudomonadota</taxon>
        <taxon>Betaproteobacteria</taxon>
        <taxon>Burkholderiales</taxon>
        <taxon>Comamonadaceae</taxon>
        <taxon>Ramlibacter</taxon>
    </lineage>
</organism>
<dbReference type="PANTHER" id="PTHR42928:SF5">
    <property type="entry name" value="BLR1237 PROTEIN"/>
    <property type="match status" value="1"/>
</dbReference>
<accession>A0A848HIG5</accession>
<name>A0A848HIG5_9BURK</name>
<dbReference type="AlphaFoldDB" id="A0A848HIG5"/>
<dbReference type="PIRSF" id="PIRSF017082">
    <property type="entry name" value="YflP"/>
    <property type="match status" value="1"/>
</dbReference>
<keyword evidence="4" id="KW-1185">Reference proteome</keyword>
<dbReference type="CDD" id="cd07012">
    <property type="entry name" value="PBP2_Bug_TTT"/>
    <property type="match status" value="1"/>
</dbReference>
<dbReference type="InterPro" id="IPR042100">
    <property type="entry name" value="Bug_dom1"/>
</dbReference>
<evidence type="ECO:0000256" key="1">
    <source>
        <dbReference type="ARBA" id="ARBA00006987"/>
    </source>
</evidence>
<dbReference type="Proteomes" id="UP000541185">
    <property type="component" value="Unassembled WGS sequence"/>
</dbReference>
<dbReference type="Gene3D" id="3.40.190.10">
    <property type="entry name" value="Periplasmic binding protein-like II"/>
    <property type="match status" value="1"/>
</dbReference>
<evidence type="ECO:0000313" key="4">
    <source>
        <dbReference type="Proteomes" id="UP000541185"/>
    </source>
</evidence>
<comment type="caution">
    <text evidence="3">The sequence shown here is derived from an EMBL/GenBank/DDBJ whole genome shotgun (WGS) entry which is preliminary data.</text>
</comment>
<evidence type="ECO:0000256" key="2">
    <source>
        <dbReference type="SAM" id="SignalP"/>
    </source>
</evidence>
<dbReference type="Gene3D" id="3.40.190.150">
    <property type="entry name" value="Bordetella uptake gene, domain 1"/>
    <property type="match status" value="1"/>
</dbReference>
<keyword evidence="2" id="KW-0732">Signal</keyword>
<dbReference type="SUPFAM" id="SSF53850">
    <property type="entry name" value="Periplasmic binding protein-like II"/>
    <property type="match status" value="1"/>
</dbReference>
<dbReference type="PANTHER" id="PTHR42928">
    <property type="entry name" value="TRICARBOXYLATE-BINDING PROTEIN"/>
    <property type="match status" value="1"/>
</dbReference>